<dbReference type="AlphaFoldDB" id="A0A7G9RAV0"/>
<feature type="transmembrane region" description="Helical" evidence="8">
    <location>
        <begin position="144"/>
        <end position="169"/>
    </location>
</feature>
<evidence type="ECO:0000259" key="9">
    <source>
        <dbReference type="PROSITE" id="PS50263"/>
    </source>
</evidence>
<dbReference type="EC" id="2.3.1.269" evidence="8"/>
<accession>A0A7G9RAV0</accession>
<keyword evidence="7 8" id="KW-0012">Acyltransferase</keyword>
<evidence type="ECO:0000256" key="2">
    <source>
        <dbReference type="ARBA" id="ARBA00022475"/>
    </source>
</evidence>
<dbReference type="Pfam" id="PF00795">
    <property type="entry name" value="CN_hydrolase"/>
    <property type="match status" value="1"/>
</dbReference>
<dbReference type="EMBL" id="CP060713">
    <property type="protein sequence ID" value="QNN52725.1"/>
    <property type="molecule type" value="Genomic_DNA"/>
</dbReference>
<name>A0A7G9RAV0_9ACTN</name>
<dbReference type="InterPro" id="IPR036526">
    <property type="entry name" value="C-N_Hydrolase_sf"/>
</dbReference>
<keyword evidence="3 8" id="KW-0808">Transferase</keyword>
<evidence type="ECO:0000256" key="5">
    <source>
        <dbReference type="ARBA" id="ARBA00022989"/>
    </source>
</evidence>
<sequence>MRSLPARLAVAAVAGVLLALGFEPYAWAYLVPVAVAMLTLVVRGARLRDGFLGGLVFGTAFLLVLLPWLRVIGPDAWVALSLLEALFYGLGGLATAAVTRLRWWPLWSAAVWVAVELLRGSMPFGGFPWGRLAFATIDTPAAPLMAYVGAAGTTFAVALVGTTLAWALLRLRERPVAAVAGLVGSCLLASVASVAPVHAADPAADANPFSVAAVQGDVPGEGMNPFSERRAVLDNHVAATLELARQVKAGKRPAPDLVIWPENSTDIDPFSDPTVYADIQRAVDAIGVPVLVGAMVDGPGPREVYNQGIVWEPGTGPGERYSKRHPVPFGEYIPLREVFAPYITRLDQVPRDMVAGTEPGLLDMNGVTIGDVICFEVAYDDVVRDVAGDARVLVVQTNNATYMGTGQVEQQFAISRLRAIETGLPVVVAATNGISGIVAPDGEVLAQAPVRTRTVLSESLTGLAGGSWGLRTGPWVQALLVLVAAVCTVRGAGLGYRQRSPGVGVRETQGTGVA</sequence>
<feature type="transmembrane region" description="Helical" evidence="8">
    <location>
        <begin position="52"/>
        <end position="69"/>
    </location>
</feature>
<dbReference type="Pfam" id="PF20154">
    <property type="entry name" value="LNT_N"/>
    <property type="match status" value="1"/>
</dbReference>
<comment type="caution">
    <text evidence="8">Lacks conserved residue(s) required for the propagation of feature annotation.</text>
</comment>
<evidence type="ECO:0000313" key="10">
    <source>
        <dbReference type="EMBL" id="QNN52725.1"/>
    </source>
</evidence>
<dbReference type="InterPro" id="IPR004563">
    <property type="entry name" value="Apolipo_AcylTrfase"/>
</dbReference>
<evidence type="ECO:0000256" key="1">
    <source>
        <dbReference type="ARBA" id="ARBA00004651"/>
    </source>
</evidence>
<keyword evidence="6 8" id="KW-0472">Membrane</keyword>
<dbReference type="RefSeq" id="WP_187578567.1">
    <property type="nucleotide sequence ID" value="NZ_CP060713.1"/>
</dbReference>
<comment type="similarity">
    <text evidence="8">Belongs to the CN hydrolase family. Apolipoprotein N-acyltransferase subfamily.</text>
</comment>
<protein>
    <recommendedName>
        <fullName evidence="8">Apolipoprotein N-acyltransferase</fullName>
        <shortName evidence="8">ALP N-acyltransferase</shortName>
        <ecNumber evidence="8">2.3.1.269</ecNumber>
    </recommendedName>
</protein>
<keyword evidence="5 8" id="KW-1133">Transmembrane helix</keyword>
<evidence type="ECO:0000256" key="3">
    <source>
        <dbReference type="ARBA" id="ARBA00022679"/>
    </source>
</evidence>
<evidence type="ECO:0000256" key="8">
    <source>
        <dbReference type="HAMAP-Rule" id="MF_01148"/>
    </source>
</evidence>
<organism evidence="10 11">
    <name type="scientific">Nocardioides mesophilus</name>
    <dbReference type="NCBI Taxonomy" id="433659"/>
    <lineage>
        <taxon>Bacteria</taxon>
        <taxon>Bacillati</taxon>
        <taxon>Actinomycetota</taxon>
        <taxon>Actinomycetes</taxon>
        <taxon>Propionibacteriales</taxon>
        <taxon>Nocardioidaceae</taxon>
        <taxon>Nocardioides</taxon>
    </lineage>
</organism>
<evidence type="ECO:0000256" key="4">
    <source>
        <dbReference type="ARBA" id="ARBA00022692"/>
    </source>
</evidence>
<dbReference type="HAMAP" id="MF_01148">
    <property type="entry name" value="Lnt"/>
    <property type="match status" value="1"/>
</dbReference>
<comment type="pathway">
    <text evidence="8">Protein modification; lipoprotein biosynthesis (N-acyl transfer).</text>
</comment>
<dbReference type="Proteomes" id="UP000515947">
    <property type="component" value="Chromosome"/>
</dbReference>
<dbReference type="NCBIfam" id="TIGR00546">
    <property type="entry name" value="lnt"/>
    <property type="match status" value="1"/>
</dbReference>
<dbReference type="CDD" id="cd07571">
    <property type="entry name" value="ALP_N-acyl_transferase"/>
    <property type="match status" value="1"/>
</dbReference>
<reference evidence="10 11" key="1">
    <citation type="submission" date="2020-08" db="EMBL/GenBank/DDBJ databases">
        <title>Genome sequence of Nocardioides mesophilus KACC 16243T.</title>
        <authorList>
            <person name="Hyun D.-W."/>
            <person name="Bae J.-W."/>
        </authorList>
    </citation>
    <scope>NUCLEOTIDE SEQUENCE [LARGE SCALE GENOMIC DNA]</scope>
    <source>
        <strain evidence="10 11">KACC 16243</strain>
    </source>
</reference>
<dbReference type="PANTHER" id="PTHR38686:SF1">
    <property type="entry name" value="APOLIPOPROTEIN N-ACYLTRANSFERASE"/>
    <property type="match status" value="1"/>
</dbReference>
<dbReference type="PROSITE" id="PS50263">
    <property type="entry name" value="CN_HYDROLASE"/>
    <property type="match status" value="1"/>
</dbReference>
<keyword evidence="10" id="KW-0449">Lipoprotein</keyword>
<keyword evidence="4 8" id="KW-0812">Transmembrane</keyword>
<dbReference type="GO" id="GO:0005886">
    <property type="term" value="C:plasma membrane"/>
    <property type="evidence" value="ECO:0007669"/>
    <property type="project" value="UniProtKB-SubCell"/>
</dbReference>
<dbReference type="PANTHER" id="PTHR38686">
    <property type="entry name" value="APOLIPOPROTEIN N-ACYLTRANSFERASE"/>
    <property type="match status" value="1"/>
</dbReference>
<comment type="subcellular location">
    <subcellularLocation>
        <location evidence="1 8">Cell membrane</location>
        <topology evidence="1 8">Multi-pass membrane protein</topology>
    </subcellularLocation>
</comment>
<dbReference type="SUPFAM" id="SSF56317">
    <property type="entry name" value="Carbon-nitrogen hydrolase"/>
    <property type="match status" value="1"/>
</dbReference>
<proteinExistence type="inferred from homology"/>
<dbReference type="Gene3D" id="3.60.110.10">
    <property type="entry name" value="Carbon-nitrogen hydrolase"/>
    <property type="match status" value="1"/>
</dbReference>
<evidence type="ECO:0000256" key="7">
    <source>
        <dbReference type="ARBA" id="ARBA00023315"/>
    </source>
</evidence>
<evidence type="ECO:0000256" key="6">
    <source>
        <dbReference type="ARBA" id="ARBA00023136"/>
    </source>
</evidence>
<dbReference type="InterPro" id="IPR003010">
    <property type="entry name" value="C-N_Hydrolase"/>
</dbReference>
<keyword evidence="2 8" id="KW-1003">Cell membrane</keyword>
<dbReference type="GO" id="GO:0042158">
    <property type="term" value="P:lipoprotein biosynthetic process"/>
    <property type="evidence" value="ECO:0007669"/>
    <property type="project" value="UniProtKB-UniRule"/>
</dbReference>
<keyword evidence="11" id="KW-1185">Reference proteome</keyword>
<feature type="transmembrane region" description="Helical" evidence="8">
    <location>
        <begin position="176"/>
        <end position="195"/>
    </location>
</feature>
<comment type="function">
    <text evidence="8">Catalyzes the phospholipid dependent N-acylation of the N-terminal cysteine of apolipoprotein, the last step in lipoprotein maturation.</text>
</comment>
<feature type="domain" description="CN hydrolase" evidence="9">
    <location>
        <begin position="209"/>
        <end position="462"/>
    </location>
</feature>
<feature type="transmembrane region" description="Helical" evidence="8">
    <location>
        <begin position="76"/>
        <end position="98"/>
    </location>
</feature>
<evidence type="ECO:0000313" key="11">
    <source>
        <dbReference type="Proteomes" id="UP000515947"/>
    </source>
</evidence>
<dbReference type="InterPro" id="IPR045378">
    <property type="entry name" value="LNT_N"/>
</dbReference>
<gene>
    <name evidence="8 10" type="primary">lnt</name>
    <name evidence="10" type="ORF">H9L09_20170</name>
</gene>
<dbReference type="KEGG" id="nmes:H9L09_20170"/>
<dbReference type="UniPathway" id="UPA00666"/>
<comment type="catalytic activity">
    <reaction evidence="8">
        <text>N-terminal S-1,2-diacyl-sn-glyceryl-L-cysteinyl-[lipoprotein] + a glycerophospholipid = N-acyl-S-1,2-diacyl-sn-glyceryl-L-cysteinyl-[lipoprotein] + a 2-acyl-sn-glycero-3-phospholipid + H(+)</text>
        <dbReference type="Rhea" id="RHEA:48228"/>
        <dbReference type="Rhea" id="RHEA-COMP:14681"/>
        <dbReference type="Rhea" id="RHEA-COMP:14684"/>
        <dbReference type="ChEBI" id="CHEBI:15378"/>
        <dbReference type="ChEBI" id="CHEBI:136912"/>
        <dbReference type="ChEBI" id="CHEBI:140656"/>
        <dbReference type="ChEBI" id="CHEBI:140657"/>
        <dbReference type="ChEBI" id="CHEBI:140660"/>
        <dbReference type="EC" id="2.3.1.269"/>
    </reaction>
</comment>
<dbReference type="GO" id="GO:0016410">
    <property type="term" value="F:N-acyltransferase activity"/>
    <property type="evidence" value="ECO:0007669"/>
    <property type="project" value="UniProtKB-UniRule"/>
</dbReference>